<dbReference type="NCBIfam" id="NF033768">
    <property type="entry name" value="myxo_SS_tail"/>
    <property type="match status" value="1"/>
</dbReference>
<name>A0A7V5PQV3_CALAY</name>
<feature type="coiled-coil region" evidence="1">
    <location>
        <begin position="140"/>
        <end position="167"/>
    </location>
</feature>
<dbReference type="InterPro" id="IPR049806">
    <property type="entry name" value="MasK-like_C"/>
</dbReference>
<proteinExistence type="predicted"/>
<dbReference type="AlphaFoldDB" id="A0A7V5PQV3"/>
<reference evidence="3" key="1">
    <citation type="journal article" date="2020" name="mSystems">
        <title>Genome- and Community-Level Interaction Insights into Carbon Utilization and Element Cycling Functions of Hydrothermarchaeota in Hydrothermal Sediment.</title>
        <authorList>
            <person name="Zhou Z."/>
            <person name="Liu Y."/>
            <person name="Xu W."/>
            <person name="Pan J."/>
            <person name="Luo Z.H."/>
            <person name="Li M."/>
        </authorList>
    </citation>
    <scope>NUCLEOTIDE SEQUENCE [LARGE SCALE GENOMIC DNA]</scope>
    <source>
        <strain evidence="3">HyVt-527</strain>
    </source>
</reference>
<dbReference type="EMBL" id="DROD01000659">
    <property type="protein sequence ID" value="HHJ53584.1"/>
    <property type="molecule type" value="Genomic_DNA"/>
</dbReference>
<dbReference type="Proteomes" id="UP000886124">
    <property type="component" value="Unassembled WGS sequence"/>
</dbReference>
<feature type="transmembrane region" description="Helical" evidence="2">
    <location>
        <begin position="80"/>
        <end position="101"/>
    </location>
</feature>
<gene>
    <name evidence="3" type="ORF">ENJ89_10350</name>
</gene>
<keyword evidence="2" id="KW-0472">Membrane</keyword>
<keyword evidence="1" id="KW-0175">Coiled coil</keyword>
<evidence type="ECO:0000313" key="3">
    <source>
        <dbReference type="EMBL" id="HHJ53584.1"/>
    </source>
</evidence>
<protein>
    <submittedName>
        <fullName evidence="3">AgmX/PglI C-terminal domain-containing protein</fullName>
    </submittedName>
</protein>
<accession>A0A7V5PQV3</accession>
<sequence length="361" mass="42395">MRLQLFKMNHSLSVTDDDYGLSIFIYTVNGDFCHHRISFFSFYINYLRKTLKHGKYMINPSFKFNKEFGLTWSDRFDGSFISILILTILFNMIAITILSLIDYDAYHKKAEQFIRKKYKELYTSLVVMETRPATEENSNILSIESARRQARQKMRKINREVANKAAAYIGKNKGRHAISEYYDQLPDVDDYVDEMEEPEELALTHPARYLPSGNQATTDINNYDPGTLDDPLKHPFNYVVHRRGSMYIEMTDDFIDAPKEKAGYRNPDEVEKVVNRYQPMIEHCFKKEARFNPGLKGYIKVAFSISYEGYVIPESIRIIGSTLRNKRVEQCIKNYIRQWRSFARLDESMGIARVIQKFIFN</sequence>
<evidence type="ECO:0000256" key="2">
    <source>
        <dbReference type="SAM" id="Phobius"/>
    </source>
</evidence>
<evidence type="ECO:0000256" key="1">
    <source>
        <dbReference type="SAM" id="Coils"/>
    </source>
</evidence>
<keyword evidence="2" id="KW-1133">Transmembrane helix</keyword>
<organism evidence="3">
    <name type="scientific">Caldithrix abyssi</name>
    <dbReference type="NCBI Taxonomy" id="187145"/>
    <lineage>
        <taxon>Bacteria</taxon>
        <taxon>Pseudomonadati</taxon>
        <taxon>Calditrichota</taxon>
        <taxon>Calditrichia</taxon>
        <taxon>Calditrichales</taxon>
        <taxon>Calditrichaceae</taxon>
        <taxon>Caldithrix</taxon>
    </lineage>
</organism>
<keyword evidence="2" id="KW-0812">Transmembrane</keyword>
<comment type="caution">
    <text evidence="3">The sequence shown here is derived from an EMBL/GenBank/DDBJ whole genome shotgun (WGS) entry which is preliminary data.</text>
</comment>